<keyword evidence="2" id="KW-1185">Reference proteome</keyword>
<proteinExistence type="predicted"/>
<dbReference type="Proteomes" id="UP000297910">
    <property type="component" value="Unassembled WGS sequence"/>
</dbReference>
<protein>
    <submittedName>
        <fullName evidence="1">Uncharacterized protein</fullName>
    </submittedName>
</protein>
<reference evidence="1 2" key="1">
    <citation type="submission" date="2017-12" db="EMBL/GenBank/DDBJ databases">
        <title>Comparative genomics of Botrytis spp.</title>
        <authorList>
            <person name="Valero-Jimenez C.A."/>
            <person name="Tapia P."/>
            <person name="Veloso J."/>
            <person name="Silva-Moreno E."/>
            <person name="Staats M."/>
            <person name="Valdes J.H."/>
            <person name="Van Kan J.A.L."/>
        </authorList>
    </citation>
    <scope>NUCLEOTIDE SEQUENCE [LARGE SCALE GENOMIC DNA]</scope>
    <source>
        <strain evidence="1 2">Bp0003</strain>
    </source>
</reference>
<organism evidence="1 2">
    <name type="scientific">Botrytis paeoniae</name>
    <dbReference type="NCBI Taxonomy" id="278948"/>
    <lineage>
        <taxon>Eukaryota</taxon>
        <taxon>Fungi</taxon>
        <taxon>Dikarya</taxon>
        <taxon>Ascomycota</taxon>
        <taxon>Pezizomycotina</taxon>
        <taxon>Leotiomycetes</taxon>
        <taxon>Helotiales</taxon>
        <taxon>Sclerotiniaceae</taxon>
        <taxon>Botrytis</taxon>
    </lineage>
</organism>
<evidence type="ECO:0000313" key="2">
    <source>
        <dbReference type="Proteomes" id="UP000297910"/>
    </source>
</evidence>
<name>A0A4Z1G7F6_9HELO</name>
<evidence type="ECO:0000313" key="1">
    <source>
        <dbReference type="EMBL" id="TGO29937.1"/>
    </source>
</evidence>
<dbReference type="EMBL" id="PQXI01000009">
    <property type="protein sequence ID" value="TGO29937.1"/>
    <property type="molecule type" value="Genomic_DNA"/>
</dbReference>
<comment type="caution">
    <text evidence="1">The sequence shown here is derived from an EMBL/GenBank/DDBJ whole genome shotgun (WGS) entry which is preliminary data.</text>
</comment>
<sequence length="76" mass="8488">MPGDRSSFYNCLRVSEMARRVSVVNTPLESRISSGIKIQATGLDKFYDRVEKPLLHKGGNHIKVDTRKPVLESSGN</sequence>
<gene>
    <name evidence="1" type="ORF">BPAE_0009g00330</name>
</gene>
<dbReference type="AlphaFoldDB" id="A0A4Z1G7F6"/>
<accession>A0A4Z1G7F6</accession>